<evidence type="ECO:0000313" key="2">
    <source>
        <dbReference type="EMBL" id="KAK7057354.1"/>
    </source>
</evidence>
<protein>
    <submittedName>
        <fullName evidence="2">Uncharacterized protein</fullName>
    </submittedName>
</protein>
<proteinExistence type="predicted"/>
<feature type="compositionally biased region" description="Polar residues" evidence="1">
    <location>
        <begin position="1"/>
        <end position="13"/>
    </location>
</feature>
<reference evidence="2 3" key="1">
    <citation type="journal article" date="2024" name="J Genomics">
        <title>Draft genome sequencing and assembly of Favolaschia claudopus CIRM-BRFM 2984 isolated from oak limbs.</title>
        <authorList>
            <person name="Navarro D."/>
            <person name="Drula E."/>
            <person name="Chaduli D."/>
            <person name="Cazenave R."/>
            <person name="Ahrendt S."/>
            <person name="Wang J."/>
            <person name="Lipzen A."/>
            <person name="Daum C."/>
            <person name="Barry K."/>
            <person name="Grigoriev I.V."/>
            <person name="Favel A."/>
            <person name="Rosso M.N."/>
            <person name="Martin F."/>
        </authorList>
    </citation>
    <scope>NUCLEOTIDE SEQUENCE [LARGE SCALE GENOMIC DNA]</scope>
    <source>
        <strain evidence="2 3">CIRM-BRFM 2984</strain>
    </source>
</reference>
<keyword evidence="3" id="KW-1185">Reference proteome</keyword>
<dbReference type="Proteomes" id="UP001362999">
    <property type="component" value="Unassembled WGS sequence"/>
</dbReference>
<feature type="region of interest" description="Disordered" evidence="1">
    <location>
        <begin position="1"/>
        <end position="38"/>
    </location>
</feature>
<name>A0AAW0DW73_9AGAR</name>
<dbReference type="AlphaFoldDB" id="A0AAW0DW73"/>
<sequence length="236" mass="26122">MYSSSMTAPSIRSEQAAVRRCRPLQSPSRQERAAAAQGRRLLQTLQSFERAAVARRRRPLQALSSFEPPSEQAASSSNPRHSEEHPQLGRPVQLISPHPFLLAPADMWRSGFMSVRTSGHGRGRGKAEKVAEKIEPRVILMSIADIGPKSGSSMIPITRSSLLPLLVAVVDNKHGHRPSTVGLRSHRRNLHLRCCLELGPNRERQRACQRAALRLCETTLPDSPVLPAAKSTPRRH</sequence>
<feature type="region of interest" description="Disordered" evidence="1">
    <location>
        <begin position="60"/>
        <end position="87"/>
    </location>
</feature>
<accession>A0AAW0DW73</accession>
<comment type="caution">
    <text evidence="2">The sequence shown here is derived from an EMBL/GenBank/DDBJ whole genome shotgun (WGS) entry which is preliminary data.</text>
</comment>
<organism evidence="2 3">
    <name type="scientific">Favolaschia claudopus</name>
    <dbReference type="NCBI Taxonomy" id="2862362"/>
    <lineage>
        <taxon>Eukaryota</taxon>
        <taxon>Fungi</taxon>
        <taxon>Dikarya</taxon>
        <taxon>Basidiomycota</taxon>
        <taxon>Agaricomycotina</taxon>
        <taxon>Agaricomycetes</taxon>
        <taxon>Agaricomycetidae</taxon>
        <taxon>Agaricales</taxon>
        <taxon>Marasmiineae</taxon>
        <taxon>Mycenaceae</taxon>
        <taxon>Favolaschia</taxon>
    </lineage>
</organism>
<evidence type="ECO:0000256" key="1">
    <source>
        <dbReference type="SAM" id="MobiDB-lite"/>
    </source>
</evidence>
<gene>
    <name evidence="2" type="ORF">R3P38DRAFT_3545174</name>
</gene>
<dbReference type="EMBL" id="JAWWNJ010000004">
    <property type="protein sequence ID" value="KAK7057354.1"/>
    <property type="molecule type" value="Genomic_DNA"/>
</dbReference>
<evidence type="ECO:0000313" key="3">
    <source>
        <dbReference type="Proteomes" id="UP001362999"/>
    </source>
</evidence>